<keyword evidence="7" id="KW-1185">Reference proteome</keyword>
<organism evidence="6 7">
    <name type="scientific">Lottia gigantea</name>
    <name type="common">Giant owl limpet</name>
    <dbReference type="NCBI Taxonomy" id="225164"/>
    <lineage>
        <taxon>Eukaryota</taxon>
        <taxon>Metazoa</taxon>
        <taxon>Spiralia</taxon>
        <taxon>Lophotrochozoa</taxon>
        <taxon>Mollusca</taxon>
        <taxon>Gastropoda</taxon>
        <taxon>Patellogastropoda</taxon>
        <taxon>Lottioidea</taxon>
        <taxon>Lottiidae</taxon>
        <taxon>Lottia</taxon>
    </lineage>
</organism>
<dbReference type="STRING" id="225164.V3ZXV7"/>
<sequence length="215" mass="24966">MAFMFFQTLLIIVSIGYLHADDSDGVQEATLCEVCRILAEELQLRLDETGKSKEVIETGHGLDTKKKKKYNFSELRLIEALQEPNICDRILEYSVHKEKTGIERFAKGRSQTMEALHGLVNKGVKVELGMPHEMWDKPSVEITQMQRKCYALVEEYDEDIEDWYYNHQDQPFLDYFCRNLVLNPQNNECLDEDMRSQNEGSSSEMKGDKGKKEEL</sequence>
<dbReference type="CTD" id="20245735"/>
<evidence type="ECO:0000256" key="2">
    <source>
        <dbReference type="ARBA" id="ARBA00022729"/>
    </source>
</evidence>
<feature type="domain" description="DUF3456" evidence="5">
    <location>
        <begin position="32"/>
        <end position="180"/>
    </location>
</feature>
<reference evidence="6 7" key="1">
    <citation type="journal article" date="2013" name="Nature">
        <title>Insights into bilaterian evolution from three spiralian genomes.</title>
        <authorList>
            <person name="Simakov O."/>
            <person name="Marletaz F."/>
            <person name="Cho S.J."/>
            <person name="Edsinger-Gonzales E."/>
            <person name="Havlak P."/>
            <person name="Hellsten U."/>
            <person name="Kuo D.H."/>
            <person name="Larsson T."/>
            <person name="Lv J."/>
            <person name="Arendt D."/>
            <person name="Savage R."/>
            <person name="Osoegawa K."/>
            <person name="de Jong P."/>
            <person name="Grimwood J."/>
            <person name="Chapman J.A."/>
            <person name="Shapiro H."/>
            <person name="Aerts A."/>
            <person name="Otillar R.P."/>
            <person name="Terry A.Y."/>
            <person name="Boore J.L."/>
            <person name="Grigoriev I.V."/>
            <person name="Lindberg D.R."/>
            <person name="Seaver E.C."/>
            <person name="Weisblat D.A."/>
            <person name="Putnam N.H."/>
            <person name="Rokhsar D.S."/>
        </authorList>
    </citation>
    <scope>NUCLEOTIDE SEQUENCE [LARGE SCALE GENOMIC DNA]</scope>
</reference>
<dbReference type="EMBL" id="KB203251">
    <property type="protein sequence ID" value="ESO85821.1"/>
    <property type="molecule type" value="Genomic_DNA"/>
</dbReference>
<evidence type="ECO:0000256" key="3">
    <source>
        <dbReference type="SAM" id="MobiDB-lite"/>
    </source>
</evidence>
<evidence type="ECO:0000313" key="6">
    <source>
        <dbReference type="EMBL" id="ESO85821.1"/>
    </source>
</evidence>
<comment type="similarity">
    <text evidence="1">Belongs to the canopy family.</text>
</comment>
<accession>V3ZXV7</accession>
<dbReference type="InterPro" id="IPR021852">
    <property type="entry name" value="DUF3456"/>
</dbReference>
<evidence type="ECO:0000259" key="5">
    <source>
        <dbReference type="Pfam" id="PF11938"/>
    </source>
</evidence>
<dbReference type="PANTHER" id="PTHR15382">
    <property type="entry name" value="CTG4A-RELATED"/>
    <property type="match status" value="1"/>
</dbReference>
<keyword evidence="2 4" id="KW-0732">Signal</keyword>
<dbReference type="KEGG" id="lgi:LOTGIDRAFT_204607"/>
<feature type="compositionally biased region" description="Basic and acidic residues" evidence="3">
    <location>
        <begin position="205"/>
        <end position="215"/>
    </location>
</feature>
<name>V3ZXV7_LOTGI</name>
<gene>
    <name evidence="6" type="ORF">LOTGIDRAFT_204607</name>
</gene>
<dbReference type="Pfam" id="PF11938">
    <property type="entry name" value="DUF3456"/>
    <property type="match status" value="1"/>
</dbReference>
<evidence type="ECO:0000256" key="1">
    <source>
        <dbReference type="ARBA" id="ARBA00007285"/>
    </source>
</evidence>
<feature type="region of interest" description="Disordered" evidence="3">
    <location>
        <begin position="191"/>
        <end position="215"/>
    </location>
</feature>
<feature type="chain" id="PRO_5004718134" description="DUF3456 domain-containing protein" evidence="4">
    <location>
        <begin position="21"/>
        <end position="215"/>
    </location>
</feature>
<dbReference type="HOGENOM" id="CLU_078068_1_0_1"/>
<dbReference type="Proteomes" id="UP000030746">
    <property type="component" value="Unassembled WGS sequence"/>
</dbReference>
<dbReference type="GeneID" id="20245735"/>
<dbReference type="RefSeq" id="XP_009063552.1">
    <property type="nucleotide sequence ID" value="XM_009065304.1"/>
</dbReference>
<protein>
    <recommendedName>
        <fullName evidence="5">DUF3456 domain-containing protein</fullName>
    </recommendedName>
</protein>
<dbReference type="OMA" id="CKFLTME"/>
<feature type="signal peptide" evidence="4">
    <location>
        <begin position="1"/>
        <end position="20"/>
    </location>
</feature>
<dbReference type="OrthoDB" id="6020060at2759"/>
<dbReference type="PANTHER" id="PTHR15382:SF8">
    <property type="entry name" value="CANOPY B"/>
    <property type="match status" value="1"/>
</dbReference>
<proteinExistence type="inferred from homology"/>
<evidence type="ECO:0000256" key="4">
    <source>
        <dbReference type="SAM" id="SignalP"/>
    </source>
</evidence>
<dbReference type="AlphaFoldDB" id="V3ZXV7"/>
<evidence type="ECO:0000313" key="7">
    <source>
        <dbReference type="Proteomes" id="UP000030746"/>
    </source>
</evidence>